<accession>A0ABT6C9I8</accession>
<comment type="caution">
    <text evidence="1">The sequence shown here is derived from an EMBL/GenBank/DDBJ whole genome shotgun (WGS) entry which is preliminary data.</text>
</comment>
<name>A0ABT6C9I8_9MICO</name>
<dbReference type="EMBL" id="JAROAV010000037">
    <property type="protein sequence ID" value="MDF8265574.1"/>
    <property type="molecule type" value="Genomic_DNA"/>
</dbReference>
<proteinExistence type="predicted"/>
<gene>
    <name evidence="1" type="ORF">P4R38_15090</name>
</gene>
<evidence type="ECO:0000313" key="2">
    <source>
        <dbReference type="Proteomes" id="UP001528912"/>
    </source>
</evidence>
<protein>
    <submittedName>
        <fullName evidence="1">Uncharacterized protein</fullName>
    </submittedName>
</protein>
<keyword evidence="2" id="KW-1185">Reference proteome</keyword>
<sequence length="89" mass="10405">MGERTKKRKELRAQLKLLSHREIKAEVPLQEPDGHTKERGSFTYGYCTSCDWQGHGRRARDKARRDALEHRMTCKGVHEIRVATTDEKK</sequence>
<dbReference type="RefSeq" id="WP_275238002.1">
    <property type="nucleotide sequence ID" value="NZ_JARFJC010000020.1"/>
</dbReference>
<reference evidence="1 2" key="1">
    <citation type="submission" date="2023-03" db="EMBL/GenBank/DDBJ databases">
        <title>YIM 133296 draft genome.</title>
        <authorList>
            <person name="Xiong L."/>
        </authorList>
    </citation>
    <scope>NUCLEOTIDE SEQUENCE [LARGE SCALE GENOMIC DNA]</scope>
    <source>
        <strain evidence="1 2">YIM 133296</strain>
    </source>
</reference>
<dbReference type="Proteomes" id="UP001528912">
    <property type="component" value="Unassembled WGS sequence"/>
</dbReference>
<evidence type="ECO:0000313" key="1">
    <source>
        <dbReference type="EMBL" id="MDF8265574.1"/>
    </source>
</evidence>
<organism evidence="1 2">
    <name type="scientific">Luteipulveratus flavus</name>
    <dbReference type="NCBI Taxonomy" id="3031728"/>
    <lineage>
        <taxon>Bacteria</taxon>
        <taxon>Bacillati</taxon>
        <taxon>Actinomycetota</taxon>
        <taxon>Actinomycetes</taxon>
        <taxon>Micrococcales</taxon>
        <taxon>Dermacoccaceae</taxon>
        <taxon>Luteipulveratus</taxon>
    </lineage>
</organism>